<dbReference type="EMBL" id="JXTC01000341">
    <property type="protein sequence ID" value="PON63044.1"/>
    <property type="molecule type" value="Genomic_DNA"/>
</dbReference>
<protein>
    <submittedName>
        <fullName evidence="2">Uncharacterized protein</fullName>
    </submittedName>
</protein>
<gene>
    <name evidence="2" type="ORF">TorRG33x02_277270</name>
</gene>
<dbReference type="PANTHER" id="PTHR34130">
    <property type="entry name" value="OS08G0243800 PROTEIN"/>
    <property type="match status" value="1"/>
</dbReference>
<accession>A0A2P5CPQ6</accession>
<dbReference type="Proteomes" id="UP000237000">
    <property type="component" value="Unassembled WGS sequence"/>
</dbReference>
<evidence type="ECO:0000313" key="2">
    <source>
        <dbReference type="EMBL" id="PON63044.1"/>
    </source>
</evidence>
<name>A0A2P5CPQ6_TREOI</name>
<feature type="region of interest" description="Disordered" evidence="1">
    <location>
        <begin position="182"/>
        <end position="222"/>
    </location>
</feature>
<evidence type="ECO:0000313" key="3">
    <source>
        <dbReference type="Proteomes" id="UP000237000"/>
    </source>
</evidence>
<organism evidence="2 3">
    <name type="scientific">Trema orientale</name>
    <name type="common">Charcoal tree</name>
    <name type="synonym">Celtis orientalis</name>
    <dbReference type="NCBI Taxonomy" id="63057"/>
    <lineage>
        <taxon>Eukaryota</taxon>
        <taxon>Viridiplantae</taxon>
        <taxon>Streptophyta</taxon>
        <taxon>Embryophyta</taxon>
        <taxon>Tracheophyta</taxon>
        <taxon>Spermatophyta</taxon>
        <taxon>Magnoliopsida</taxon>
        <taxon>eudicotyledons</taxon>
        <taxon>Gunneridae</taxon>
        <taxon>Pentapetalae</taxon>
        <taxon>rosids</taxon>
        <taxon>fabids</taxon>
        <taxon>Rosales</taxon>
        <taxon>Cannabaceae</taxon>
        <taxon>Trema</taxon>
    </lineage>
</organism>
<keyword evidence="3" id="KW-1185">Reference proteome</keyword>
<evidence type="ECO:0000256" key="1">
    <source>
        <dbReference type="SAM" id="MobiDB-lite"/>
    </source>
</evidence>
<reference evidence="3" key="1">
    <citation type="submission" date="2016-06" db="EMBL/GenBank/DDBJ databases">
        <title>Parallel loss of symbiosis genes in relatives of nitrogen-fixing non-legume Parasponia.</title>
        <authorList>
            <person name="Van Velzen R."/>
            <person name="Holmer R."/>
            <person name="Bu F."/>
            <person name="Rutten L."/>
            <person name="Van Zeijl A."/>
            <person name="Liu W."/>
            <person name="Santuari L."/>
            <person name="Cao Q."/>
            <person name="Sharma T."/>
            <person name="Shen D."/>
            <person name="Roswanjaya Y."/>
            <person name="Wardhani T."/>
            <person name="Kalhor M.S."/>
            <person name="Jansen J."/>
            <person name="Van den Hoogen J."/>
            <person name="Gungor B."/>
            <person name="Hartog M."/>
            <person name="Hontelez J."/>
            <person name="Verver J."/>
            <person name="Yang W.-C."/>
            <person name="Schijlen E."/>
            <person name="Repin R."/>
            <person name="Schilthuizen M."/>
            <person name="Schranz E."/>
            <person name="Heidstra R."/>
            <person name="Miyata K."/>
            <person name="Fedorova E."/>
            <person name="Kohlen W."/>
            <person name="Bisseling T."/>
            <person name="Smit S."/>
            <person name="Geurts R."/>
        </authorList>
    </citation>
    <scope>NUCLEOTIDE SEQUENCE [LARGE SCALE GENOMIC DNA]</scope>
    <source>
        <strain evidence="3">cv. RG33-2</strain>
    </source>
</reference>
<comment type="caution">
    <text evidence="2">The sequence shown here is derived from an EMBL/GenBank/DDBJ whole genome shotgun (WGS) entry which is preliminary data.</text>
</comment>
<proteinExistence type="predicted"/>
<dbReference type="PANTHER" id="PTHR34130:SF8">
    <property type="entry name" value="TRANSMEMBRANE PROTEIN"/>
    <property type="match status" value="1"/>
</dbReference>
<dbReference type="InParanoid" id="A0A2P5CPQ6"/>
<dbReference type="AlphaFoldDB" id="A0A2P5CPQ6"/>
<feature type="region of interest" description="Disordered" evidence="1">
    <location>
        <begin position="125"/>
        <end position="158"/>
    </location>
</feature>
<sequence length="252" mass="27829">MEYVDHEYCESDHDALSFCDLPILDKDVDAELDPSLDSSPSPEELDDQDEGMFEFDVNPEILTDHNIVRAEKEGVVFCGKSIIPPKEAVTGHPRSSGRCSIRRESSFRKCQVPYNNSTSTTITTTITRSSDHRSSSFRLGGPKRPLPGTGSSRCRGGWGGGRKRKVIIGLVRFQLAEPKMELSEMRRRQSRRSPVPMFSAAADRGGGEPGGGGRSSGSSTTTTHWGLFRPLRCRAHFVSAWTKASLRCLPRV</sequence>
<dbReference type="OrthoDB" id="840976at2759"/>